<evidence type="ECO:0000256" key="2">
    <source>
        <dbReference type="ARBA" id="ARBA00022448"/>
    </source>
</evidence>
<reference evidence="9 10" key="1">
    <citation type="submission" date="2019-08" db="EMBL/GenBank/DDBJ databases">
        <title>Deep-cultivation of Planctomycetes and their phenomic and genomic characterization uncovers novel biology.</title>
        <authorList>
            <person name="Wiegand S."/>
            <person name="Jogler M."/>
            <person name="Boedeker C."/>
            <person name="Pinto D."/>
            <person name="Vollmers J."/>
            <person name="Rivas-Marin E."/>
            <person name="Kohn T."/>
            <person name="Peeters S.H."/>
            <person name="Heuer A."/>
            <person name="Rast P."/>
            <person name="Oberbeckmann S."/>
            <person name="Bunk B."/>
            <person name="Jeske O."/>
            <person name="Meyerdierks A."/>
            <person name="Storesund J.E."/>
            <person name="Kallscheuer N."/>
            <person name="Luecker S."/>
            <person name="Lage O.M."/>
            <person name="Pohl T."/>
            <person name="Merkel B.J."/>
            <person name="Hornburger P."/>
            <person name="Mueller R.-W."/>
            <person name="Bruemmer F."/>
            <person name="Labrenz M."/>
            <person name="Spormann A.M."/>
            <person name="Op den Camp H."/>
            <person name="Overmann J."/>
            <person name="Amann R."/>
            <person name="Jetten M.S.M."/>
            <person name="Mascher T."/>
            <person name="Medema M.H."/>
            <person name="Devos D.P."/>
            <person name="Kaster A.-K."/>
            <person name="Ovreas L."/>
            <person name="Rohde M."/>
            <person name="Galperin M.Y."/>
            <person name="Jogler C."/>
        </authorList>
    </citation>
    <scope>NUCLEOTIDE SEQUENCE [LARGE SCALE GENOMIC DNA]</scope>
    <source>
        <strain evidence="9 10">Pr1d</strain>
    </source>
</reference>
<keyword evidence="10" id="KW-1185">Reference proteome</keyword>
<feature type="transmembrane region" description="Helical" evidence="8">
    <location>
        <begin position="140"/>
        <end position="157"/>
    </location>
</feature>
<keyword evidence="6 8" id="KW-0472">Membrane</keyword>
<feature type="transmembrane region" description="Helical" evidence="8">
    <location>
        <begin position="391"/>
        <end position="414"/>
    </location>
</feature>
<evidence type="ECO:0000256" key="7">
    <source>
        <dbReference type="ARBA" id="ARBA00049663"/>
    </source>
</evidence>
<dbReference type="KEGG" id="bgok:Pr1d_14140"/>
<feature type="transmembrane region" description="Helical" evidence="8">
    <location>
        <begin position="426"/>
        <end position="451"/>
    </location>
</feature>
<organism evidence="9 10">
    <name type="scientific">Bythopirellula goksoeyrii</name>
    <dbReference type="NCBI Taxonomy" id="1400387"/>
    <lineage>
        <taxon>Bacteria</taxon>
        <taxon>Pseudomonadati</taxon>
        <taxon>Planctomycetota</taxon>
        <taxon>Planctomycetia</taxon>
        <taxon>Pirellulales</taxon>
        <taxon>Lacipirellulaceae</taxon>
        <taxon>Bythopirellula</taxon>
    </lineage>
</organism>
<dbReference type="Pfam" id="PF02447">
    <property type="entry name" value="GntP_permease"/>
    <property type="match status" value="1"/>
</dbReference>
<comment type="subcellular location">
    <subcellularLocation>
        <location evidence="1">Cell membrane</location>
        <topology evidence="1">Multi-pass membrane protein</topology>
    </subcellularLocation>
</comment>
<dbReference type="Proteomes" id="UP000323917">
    <property type="component" value="Chromosome"/>
</dbReference>
<feature type="transmembrane region" description="Helical" evidence="8">
    <location>
        <begin position="367"/>
        <end position="385"/>
    </location>
</feature>
<evidence type="ECO:0000256" key="8">
    <source>
        <dbReference type="SAM" id="Phobius"/>
    </source>
</evidence>
<keyword evidence="5 8" id="KW-1133">Transmembrane helix</keyword>
<feature type="transmembrane region" description="Helical" evidence="8">
    <location>
        <begin position="6"/>
        <end position="37"/>
    </location>
</feature>
<dbReference type="EMBL" id="CP042913">
    <property type="protein sequence ID" value="QEG34141.1"/>
    <property type="molecule type" value="Genomic_DNA"/>
</dbReference>
<dbReference type="InterPro" id="IPR003474">
    <property type="entry name" value="Glcn_transporter"/>
</dbReference>
<feature type="transmembrane region" description="Helical" evidence="8">
    <location>
        <begin position="300"/>
        <end position="322"/>
    </location>
</feature>
<feature type="transmembrane region" description="Helical" evidence="8">
    <location>
        <begin position="177"/>
        <end position="199"/>
    </location>
</feature>
<dbReference type="PANTHER" id="PTHR30354:SF22">
    <property type="entry name" value="HIGH-AFFINITY GLUCONATE TRANSPORTER"/>
    <property type="match status" value="1"/>
</dbReference>
<feature type="transmembrane region" description="Helical" evidence="8">
    <location>
        <begin position="57"/>
        <end position="80"/>
    </location>
</feature>
<keyword evidence="4 8" id="KW-0812">Transmembrane</keyword>
<evidence type="ECO:0000256" key="4">
    <source>
        <dbReference type="ARBA" id="ARBA00022692"/>
    </source>
</evidence>
<keyword evidence="3" id="KW-1003">Cell membrane</keyword>
<accession>A0A5B9QIY4</accession>
<dbReference type="PANTHER" id="PTHR30354">
    <property type="entry name" value="GNT FAMILY GLUCONATE TRANSPORTER"/>
    <property type="match status" value="1"/>
</dbReference>
<evidence type="ECO:0000256" key="3">
    <source>
        <dbReference type="ARBA" id="ARBA00022475"/>
    </source>
</evidence>
<dbReference type="GO" id="GO:0015128">
    <property type="term" value="F:gluconate transmembrane transporter activity"/>
    <property type="evidence" value="ECO:0007669"/>
    <property type="project" value="InterPro"/>
</dbReference>
<feature type="transmembrane region" description="Helical" evidence="8">
    <location>
        <begin position="268"/>
        <end position="288"/>
    </location>
</feature>
<feature type="transmembrane region" description="Helical" evidence="8">
    <location>
        <begin position="342"/>
        <end position="360"/>
    </location>
</feature>
<feature type="transmembrane region" description="Helical" evidence="8">
    <location>
        <begin position="100"/>
        <end position="128"/>
    </location>
</feature>
<proteinExistence type="inferred from homology"/>
<sequence>MATWYPLFVLAVGLLVVIGGIVALRINAFMSLITAAITVSLMSPGDWDEKISRVAEAFGATAAGVGIVIALAAIIGKAMMDSGAADRIVRSSLALFGERQAATALMASSFTLAIPVFFDTVFYLLVPLARSMYRLTGKHYVKYLVAVASCASAHALVPPTPGPVLVASELGVDLGVMILVGFAVAMPAAIASLMFGVWIDRRVDVAPPPIGPEEEAPPEITLGELPGLLISMLPVLLPVLLIATRTIMDTFAPADALEDFRDLMSVLGNPNMALLLSAGISVITYWYYRRPSRAQRAESLEAALMSGGVIILITAAGGAFGAMLKAAQLAPAIQSLFGDSAATGYGLLFLAFSVAALIKFAQGSSTAAMIVTAGMFAALLDSASLGYHRVYVATAIGSGSLVGSWMNDSGFWIFAKMGGLSELDTLRTWTPLLALLGCVSMAMTVLLATLLPLV</sequence>
<dbReference type="RefSeq" id="WP_168205097.1">
    <property type="nucleotide sequence ID" value="NZ_CP042913.1"/>
</dbReference>
<dbReference type="AlphaFoldDB" id="A0A5B9QIY4"/>
<evidence type="ECO:0000256" key="1">
    <source>
        <dbReference type="ARBA" id="ARBA00004651"/>
    </source>
</evidence>
<comment type="similarity">
    <text evidence="7">Belongs to the GntP permease family.</text>
</comment>
<name>A0A5B9QIY4_9BACT</name>
<protein>
    <submittedName>
        <fullName evidence="9">Low-affinity gluconate transporter</fullName>
    </submittedName>
</protein>
<evidence type="ECO:0000256" key="6">
    <source>
        <dbReference type="ARBA" id="ARBA00023136"/>
    </source>
</evidence>
<gene>
    <name evidence="9" type="primary">gntU</name>
    <name evidence="9" type="ORF">Pr1d_14140</name>
</gene>
<dbReference type="GO" id="GO:0005886">
    <property type="term" value="C:plasma membrane"/>
    <property type="evidence" value="ECO:0007669"/>
    <property type="project" value="UniProtKB-SubCell"/>
</dbReference>
<evidence type="ECO:0000313" key="10">
    <source>
        <dbReference type="Proteomes" id="UP000323917"/>
    </source>
</evidence>
<evidence type="ECO:0000256" key="5">
    <source>
        <dbReference type="ARBA" id="ARBA00022989"/>
    </source>
</evidence>
<evidence type="ECO:0000313" key="9">
    <source>
        <dbReference type="EMBL" id="QEG34141.1"/>
    </source>
</evidence>
<keyword evidence="2" id="KW-0813">Transport</keyword>